<dbReference type="InterPro" id="IPR036038">
    <property type="entry name" value="Aminotransferase-like"/>
</dbReference>
<dbReference type="AlphaFoldDB" id="A0A3N1MFR8"/>
<dbReference type="PANTHER" id="PTHR42743">
    <property type="entry name" value="AMINO-ACID AMINOTRANSFERASE"/>
    <property type="match status" value="1"/>
</dbReference>
<feature type="domain" description="HflX C-terminal" evidence="3">
    <location>
        <begin position="196"/>
        <end position="272"/>
    </location>
</feature>
<keyword evidence="4" id="KW-0808">Transferase</keyword>
<evidence type="ECO:0000313" key="5">
    <source>
        <dbReference type="Proteomes" id="UP000278222"/>
    </source>
</evidence>
<organism evidence="4 5">
    <name type="scientific">Stella humosa</name>
    <dbReference type="NCBI Taxonomy" id="94"/>
    <lineage>
        <taxon>Bacteria</taxon>
        <taxon>Pseudomonadati</taxon>
        <taxon>Pseudomonadota</taxon>
        <taxon>Alphaproteobacteria</taxon>
        <taxon>Rhodospirillales</taxon>
        <taxon>Stellaceae</taxon>
        <taxon>Stella</taxon>
    </lineage>
</organism>
<dbReference type="GO" id="GO:0008483">
    <property type="term" value="F:transaminase activity"/>
    <property type="evidence" value="ECO:0007669"/>
    <property type="project" value="UniProtKB-KW"/>
</dbReference>
<dbReference type="Proteomes" id="UP000278222">
    <property type="component" value="Unassembled WGS sequence"/>
</dbReference>
<gene>
    <name evidence="4" type="ORF">EDC65_0757</name>
</gene>
<evidence type="ECO:0000256" key="2">
    <source>
        <dbReference type="ARBA" id="ARBA00014472"/>
    </source>
</evidence>
<keyword evidence="4" id="KW-0032">Aminotransferase</keyword>
<dbReference type="Pfam" id="PF01063">
    <property type="entry name" value="Aminotran_4"/>
    <property type="match status" value="1"/>
</dbReference>
<proteinExistence type="inferred from homology"/>
<evidence type="ECO:0000259" key="3">
    <source>
        <dbReference type="Pfam" id="PF19275"/>
    </source>
</evidence>
<dbReference type="InterPro" id="IPR043131">
    <property type="entry name" value="BCAT-like_N"/>
</dbReference>
<comment type="similarity">
    <text evidence="1">Belongs to the class-IV pyridoxal-phosphate-dependent aminotransferase family.</text>
</comment>
<sequence length="292" mass="32709">MSRIAYVNGQYVPHHEAAVHVEDRGYQFADGVYEVVAIAKGALIDEEGHMVRLERSLDELRIARPMSRAALGHIMREVVRRNRVVDGIIYMQLTRGVAPRDHAFPANAETSVVMTAKRTKPANPALMRDGVKVITIPDIRWERCDIKSVALLPNCLGKQQAREAGAHEAWQVDERDGMVEGLNKIDLLEAEDRAELVRQAERQDGQVAFSAISGEGLDRLLTLIDQRLGASRTLHDLELDVRDGGAIAWLYSHGEVIERADEGEVARLRVSLDPADVARFRQRHHPLRMVTV</sequence>
<dbReference type="EMBL" id="RJKX01000011">
    <property type="protein sequence ID" value="ROQ01577.1"/>
    <property type="molecule type" value="Genomic_DNA"/>
</dbReference>
<dbReference type="InterPro" id="IPR050571">
    <property type="entry name" value="Class-IV_PLP-Dep_Aminotrnsfr"/>
</dbReference>
<dbReference type="GO" id="GO:0046394">
    <property type="term" value="P:carboxylic acid biosynthetic process"/>
    <property type="evidence" value="ECO:0007669"/>
    <property type="project" value="UniProtKB-ARBA"/>
</dbReference>
<name>A0A3N1MFR8_9PROT</name>
<protein>
    <recommendedName>
        <fullName evidence="2">Probable branched-chain-amino-acid aminotransferase</fullName>
    </recommendedName>
</protein>
<evidence type="ECO:0000256" key="1">
    <source>
        <dbReference type="ARBA" id="ARBA00009320"/>
    </source>
</evidence>
<comment type="caution">
    <text evidence="4">The sequence shown here is derived from an EMBL/GenBank/DDBJ whole genome shotgun (WGS) entry which is preliminary data.</text>
</comment>
<dbReference type="OrthoDB" id="9805628at2"/>
<dbReference type="InterPro" id="IPR001544">
    <property type="entry name" value="Aminotrans_IV"/>
</dbReference>
<dbReference type="RefSeq" id="WP_123688321.1">
    <property type="nucleotide sequence ID" value="NZ_AP019700.1"/>
</dbReference>
<dbReference type="Gene3D" id="3.30.470.10">
    <property type="match status" value="1"/>
</dbReference>
<dbReference type="GO" id="GO:0005829">
    <property type="term" value="C:cytosol"/>
    <property type="evidence" value="ECO:0007669"/>
    <property type="project" value="TreeGrafter"/>
</dbReference>
<evidence type="ECO:0000313" key="4">
    <source>
        <dbReference type="EMBL" id="ROQ01577.1"/>
    </source>
</evidence>
<dbReference type="InterPro" id="IPR045498">
    <property type="entry name" value="HflX_C"/>
</dbReference>
<accession>A0A3N1MFR8</accession>
<reference evidence="4 5" key="1">
    <citation type="submission" date="2018-11" db="EMBL/GenBank/DDBJ databases">
        <title>Genomic Encyclopedia of Type Strains, Phase IV (KMG-IV): sequencing the most valuable type-strain genomes for metagenomic binning, comparative biology and taxonomic classification.</title>
        <authorList>
            <person name="Goeker M."/>
        </authorList>
    </citation>
    <scope>NUCLEOTIDE SEQUENCE [LARGE SCALE GENOMIC DNA]</scope>
    <source>
        <strain evidence="4 5">DSM 5900</strain>
    </source>
</reference>
<keyword evidence="5" id="KW-1185">Reference proteome</keyword>
<dbReference type="SUPFAM" id="SSF56752">
    <property type="entry name" value="D-aminoacid aminotransferase-like PLP-dependent enzymes"/>
    <property type="match status" value="1"/>
</dbReference>
<dbReference type="Pfam" id="PF19275">
    <property type="entry name" value="HflX_C"/>
    <property type="match status" value="1"/>
</dbReference>
<dbReference type="Gene3D" id="3.20.10.10">
    <property type="entry name" value="D-amino Acid Aminotransferase, subunit A, domain 2"/>
    <property type="match status" value="1"/>
</dbReference>
<dbReference type="PANTHER" id="PTHR42743:SF10">
    <property type="entry name" value="D-ALANINE AMINOTRANSFERASE"/>
    <property type="match status" value="1"/>
</dbReference>
<dbReference type="InterPro" id="IPR043132">
    <property type="entry name" value="BCAT-like_C"/>
</dbReference>